<organism evidence="1 2">
    <name type="scientific">Lactobacillus helveticus CIRM-BIA 951</name>
    <dbReference type="NCBI Taxonomy" id="1226334"/>
    <lineage>
        <taxon>Bacteria</taxon>
        <taxon>Bacillati</taxon>
        <taxon>Bacillota</taxon>
        <taxon>Bacilli</taxon>
        <taxon>Lactobacillales</taxon>
        <taxon>Lactobacillaceae</taxon>
        <taxon>Lactobacillus</taxon>
    </lineage>
</organism>
<accession>U6F3Z6</accession>
<gene>
    <name evidence="1" type="ORF">LHCIRMBIA951_01094</name>
</gene>
<dbReference type="STRING" id="1587.ALV80_08350"/>
<dbReference type="Proteomes" id="UP000017248">
    <property type="component" value="Unassembled WGS sequence"/>
</dbReference>
<dbReference type="HOGENOM" id="CLU_222112_0_0_9"/>
<proteinExistence type="predicted"/>
<evidence type="ECO:0000313" key="2">
    <source>
        <dbReference type="Proteomes" id="UP000017248"/>
    </source>
</evidence>
<dbReference type="AlphaFoldDB" id="U6F3Z6"/>
<dbReference type="EMBL" id="CBUK010000088">
    <property type="protein sequence ID" value="CDI58661.1"/>
    <property type="molecule type" value="Genomic_DNA"/>
</dbReference>
<name>U6F3Z6_LACHE</name>
<comment type="caution">
    <text evidence="1">The sequence shown here is derived from an EMBL/GenBank/DDBJ whole genome shotgun (WGS) entry which is preliminary data.</text>
</comment>
<evidence type="ECO:0000313" key="1">
    <source>
        <dbReference type="EMBL" id="CDI58661.1"/>
    </source>
</evidence>
<reference evidence="1" key="1">
    <citation type="submission" date="2013-09" db="EMBL/GenBank/DDBJ databases">
        <title>Draft Genome Sequence of five Lactobacillus helveticus strains CIRM-BIA 101T, 103, 104, 951 and 953 isolated from milk product.</title>
        <authorList>
            <person name="Valence F."/>
            <person name="Chuat V."/>
            <person name="Ma L."/>
            <person name="Creno S."/>
            <person name="Falentin H."/>
            <person name="Lortal S."/>
            <person name="Bizet C."/>
            <person name="Clermont D."/>
            <person name="Loux V."/>
            <person name="Bouchier C."/>
            <person name="Cousin S."/>
        </authorList>
    </citation>
    <scope>NUCLEOTIDE SEQUENCE [LARGE SCALE GENOMIC DNA]</scope>
    <source>
        <strain evidence="1">CIRM-BIA 951</strain>
    </source>
</reference>
<protein>
    <submittedName>
        <fullName evidence="1">Uncharacterized protein</fullName>
    </submittedName>
</protein>
<sequence>MEKYVILNNGVKMPRLGFGVY</sequence>
<keyword evidence="2" id="KW-1185">Reference proteome</keyword>